<gene>
    <name evidence="4" type="ORF">METZ01_LOCUS180070</name>
</gene>
<dbReference type="GO" id="GO:0016491">
    <property type="term" value="F:oxidoreductase activity"/>
    <property type="evidence" value="ECO:0007669"/>
    <property type="project" value="UniProtKB-KW"/>
</dbReference>
<feature type="domain" description="Nitroreductase" evidence="3">
    <location>
        <begin position="14"/>
        <end position="189"/>
    </location>
</feature>
<evidence type="ECO:0000259" key="3">
    <source>
        <dbReference type="Pfam" id="PF00881"/>
    </source>
</evidence>
<comment type="similarity">
    <text evidence="1">Belongs to the nitroreductase family.</text>
</comment>
<dbReference type="EMBL" id="UINC01035194">
    <property type="protein sequence ID" value="SVB27216.1"/>
    <property type="molecule type" value="Genomic_DNA"/>
</dbReference>
<evidence type="ECO:0000256" key="2">
    <source>
        <dbReference type="ARBA" id="ARBA00023002"/>
    </source>
</evidence>
<proteinExistence type="inferred from homology"/>
<dbReference type="SUPFAM" id="SSF55469">
    <property type="entry name" value="FMN-dependent nitroreductase-like"/>
    <property type="match status" value="1"/>
</dbReference>
<keyword evidence="2" id="KW-0560">Oxidoreductase</keyword>
<dbReference type="InterPro" id="IPR000415">
    <property type="entry name" value="Nitroreductase-like"/>
</dbReference>
<protein>
    <recommendedName>
        <fullName evidence="3">Nitroreductase domain-containing protein</fullName>
    </recommendedName>
</protein>
<evidence type="ECO:0000256" key="1">
    <source>
        <dbReference type="ARBA" id="ARBA00007118"/>
    </source>
</evidence>
<dbReference type="PANTHER" id="PTHR43673:SF10">
    <property type="entry name" value="NADH DEHYDROGENASE_NAD(P)H NITROREDUCTASE XCC3605-RELATED"/>
    <property type="match status" value="1"/>
</dbReference>
<dbReference type="AlphaFoldDB" id="A0A382CM64"/>
<reference evidence="4" key="1">
    <citation type="submission" date="2018-05" db="EMBL/GenBank/DDBJ databases">
        <authorList>
            <person name="Lanie J.A."/>
            <person name="Ng W.-L."/>
            <person name="Kazmierczak K.M."/>
            <person name="Andrzejewski T.M."/>
            <person name="Davidsen T.M."/>
            <person name="Wayne K.J."/>
            <person name="Tettelin H."/>
            <person name="Glass J.I."/>
            <person name="Rusch D."/>
            <person name="Podicherti R."/>
            <person name="Tsui H.-C.T."/>
            <person name="Winkler M.E."/>
        </authorList>
    </citation>
    <scope>NUCLEOTIDE SEQUENCE</scope>
</reference>
<evidence type="ECO:0000313" key="4">
    <source>
        <dbReference type="EMBL" id="SVB27216.1"/>
    </source>
</evidence>
<dbReference type="Pfam" id="PF00881">
    <property type="entry name" value="Nitroreductase"/>
    <property type="match status" value="1"/>
</dbReference>
<dbReference type="Gene3D" id="3.40.109.10">
    <property type="entry name" value="NADH Oxidase"/>
    <property type="match status" value="1"/>
</dbReference>
<organism evidence="4">
    <name type="scientific">marine metagenome</name>
    <dbReference type="NCBI Taxonomy" id="408172"/>
    <lineage>
        <taxon>unclassified sequences</taxon>
        <taxon>metagenomes</taxon>
        <taxon>ecological metagenomes</taxon>
    </lineage>
</organism>
<name>A0A382CM64_9ZZZZ</name>
<sequence>MYLELSADELLTTTRAVRKRLDLNRPVERSLLLECADIAFQAPTGSNAQGWHFLFVEDPEKKRQLADLYGQGFDPYVNGPPREYAPGDIRAQRAEFVRGSAMHLREVFHEVPVLLIPLMLGRTEEADSFAQASMWGSIIPAVWSFMLAARERGLGSAWTTLHLPFERDAAELLGIDYNQWTQVGLFPVAHTIGTDFKKAPRLNTADLVSFDTFGSH</sequence>
<dbReference type="CDD" id="cd02062">
    <property type="entry name" value="Nitro_FMN_reductase"/>
    <property type="match status" value="1"/>
</dbReference>
<dbReference type="InterPro" id="IPR029479">
    <property type="entry name" value="Nitroreductase"/>
</dbReference>
<accession>A0A382CM64</accession>
<dbReference type="PANTHER" id="PTHR43673">
    <property type="entry name" value="NAD(P)H NITROREDUCTASE YDGI-RELATED"/>
    <property type="match status" value="1"/>
</dbReference>